<dbReference type="PROSITE" id="PS50853">
    <property type="entry name" value="FN3"/>
    <property type="match status" value="4"/>
</dbReference>
<dbReference type="InterPro" id="IPR050964">
    <property type="entry name" value="Striated_Muscle_Regulatory"/>
</dbReference>
<dbReference type="InterPro" id="IPR036116">
    <property type="entry name" value="FN3_sf"/>
</dbReference>
<evidence type="ECO:0000259" key="3">
    <source>
        <dbReference type="PROSITE" id="PS50853"/>
    </source>
</evidence>
<keyword evidence="5" id="KW-1185">Reference proteome</keyword>
<dbReference type="Gene3D" id="2.60.40.10">
    <property type="entry name" value="Immunoglobulins"/>
    <property type="match status" value="4"/>
</dbReference>
<dbReference type="RefSeq" id="WP_025830474.1">
    <property type="nucleotide sequence ID" value="NZ_FQZN01000001.1"/>
</dbReference>
<feature type="signal peptide" evidence="2">
    <location>
        <begin position="1"/>
        <end position="23"/>
    </location>
</feature>
<sequence>MKINQIKNVVLPLLLLFCLIGCSEDKEPQTYPPTLVTNSAADMTRFEALLSGSVVEHANSIAKVEVFFLFAKGNSLTDAEEFAATPDNTTEGRYTCLIDGLSPGNEYCYSICARSGGSVAKGEVIQFETLSSTSPVVATTVATNVNENGALLSSDITDNGGQNVTQRGFAYKVYQEGMPEPTTYDKTRTVSMEAENFSAQLSELQPLTKYIVRAYAINKAGTGYGEAVTFTTEELKIPQLTCTMGDVTAFAATPSAAISTNGGFKVTEYGFCWSTESQVPTTENLKTVTGKDETPNFSETIEDLNPETTYYLRAYAINEKGTGYSNILTFTTEKKQVATLTTPVASNIEVTSATLSSSIEVPAGVEVTEKGICYSIFSTKPATDGPHVTDKNQGNTIHVNLQDLNEGASYYATAYAVTRDGTFYSEATLFTLGRTYEPTVTISEITGIGETEATVNAGITTDGGREVTEKGICWSSTSSTPTLEADSWMKSESSGNNFSLKLTSLEKGQKYYVRAYAKNVNGTGYSPAFEFTTALTKAPEVVNMEMTAIHDDHSTAQAVISDKGGLEITERGFVYSTTVVSPTIGAAGVVKVASGSKDDTFTAELKGLAYRTRYYICAYATNAKGTSYSSPTNFVTSYSSAPSTFVQIEESTIGSTTATMSGKITNDGGDGSEAIGIDEVGFCWSENNSEPTIEEDNHTKVTLNADKTFTLNATGLKAYTYYYVRAYAKNKNGVGYSYYTTFRTLRTTPGGDDNVPPGTATKSVK</sequence>
<dbReference type="InterPro" id="IPR013783">
    <property type="entry name" value="Ig-like_fold"/>
</dbReference>
<keyword evidence="1" id="KW-0677">Repeat</keyword>
<dbReference type="SUPFAM" id="SSF49265">
    <property type="entry name" value="Fibronectin type III"/>
    <property type="match status" value="4"/>
</dbReference>
<name>A0A1M6AHB4_9BACE</name>
<dbReference type="EMBL" id="FQZN01000001">
    <property type="protein sequence ID" value="SHI35708.1"/>
    <property type="molecule type" value="Genomic_DNA"/>
</dbReference>
<accession>A0A1M6AHB4</accession>
<feature type="domain" description="Fibronectin type-III" evidence="3">
    <location>
        <begin position="237"/>
        <end position="335"/>
    </location>
</feature>
<feature type="domain" description="Fibronectin type-III" evidence="3">
    <location>
        <begin position="641"/>
        <end position="750"/>
    </location>
</feature>
<proteinExistence type="predicted"/>
<dbReference type="SMART" id="SM00060">
    <property type="entry name" value="FN3"/>
    <property type="match status" value="5"/>
</dbReference>
<gene>
    <name evidence="4" type="ORF">SAMN05444350_101246</name>
</gene>
<feature type="chain" id="PRO_5009915754" description="Fibronectin type-III domain-containing protein" evidence="2">
    <location>
        <begin position="24"/>
        <end position="765"/>
    </location>
</feature>
<evidence type="ECO:0000313" key="4">
    <source>
        <dbReference type="EMBL" id="SHI35708.1"/>
    </source>
</evidence>
<dbReference type="eggNOG" id="COG3656">
    <property type="taxonomic scope" value="Bacteria"/>
</dbReference>
<keyword evidence="2" id="KW-0732">Signal</keyword>
<dbReference type="PANTHER" id="PTHR13817:SF166">
    <property type="entry name" value="NEURONAL IGCAM-RELATED"/>
    <property type="match status" value="1"/>
</dbReference>
<feature type="domain" description="Fibronectin type-III" evidence="3">
    <location>
        <begin position="438"/>
        <end position="539"/>
    </location>
</feature>
<feature type="domain" description="Fibronectin type-III" evidence="3">
    <location>
        <begin position="135"/>
        <end position="235"/>
    </location>
</feature>
<evidence type="ECO:0000313" key="5">
    <source>
        <dbReference type="Proteomes" id="UP000184192"/>
    </source>
</evidence>
<dbReference type="InterPro" id="IPR003961">
    <property type="entry name" value="FN3_dom"/>
</dbReference>
<organism evidence="4 5">
    <name type="scientific">Bacteroides stercorirosoris</name>
    <dbReference type="NCBI Taxonomy" id="871324"/>
    <lineage>
        <taxon>Bacteria</taxon>
        <taxon>Pseudomonadati</taxon>
        <taxon>Bacteroidota</taxon>
        <taxon>Bacteroidia</taxon>
        <taxon>Bacteroidales</taxon>
        <taxon>Bacteroidaceae</taxon>
        <taxon>Bacteroides</taxon>
    </lineage>
</organism>
<dbReference type="GeneID" id="92710492"/>
<evidence type="ECO:0000256" key="2">
    <source>
        <dbReference type="SAM" id="SignalP"/>
    </source>
</evidence>
<dbReference type="PANTHER" id="PTHR13817">
    <property type="entry name" value="TITIN"/>
    <property type="match status" value="1"/>
</dbReference>
<protein>
    <recommendedName>
        <fullName evidence="3">Fibronectin type-III domain-containing protein</fullName>
    </recommendedName>
</protein>
<reference evidence="5" key="1">
    <citation type="submission" date="2016-11" db="EMBL/GenBank/DDBJ databases">
        <authorList>
            <person name="Varghese N."/>
            <person name="Submissions S."/>
        </authorList>
    </citation>
    <scope>NUCLEOTIDE SEQUENCE [LARGE SCALE GENOMIC DNA]</scope>
    <source>
        <strain evidence="5">DSM 26884</strain>
    </source>
</reference>
<evidence type="ECO:0000256" key="1">
    <source>
        <dbReference type="ARBA" id="ARBA00022737"/>
    </source>
</evidence>
<dbReference type="Proteomes" id="UP000184192">
    <property type="component" value="Unassembled WGS sequence"/>
</dbReference>
<dbReference type="CDD" id="cd00063">
    <property type="entry name" value="FN3"/>
    <property type="match status" value="1"/>
</dbReference>
<dbReference type="AlphaFoldDB" id="A0A1M6AHB4"/>